<dbReference type="SUPFAM" id="SSF46785">
    <property type="entry name" value="Winged helix' DNA-binding domain"/>
    <property type="match status" value="1"/>
</dbReference>
<evidence type="ECO:0000313" key="11">
    <source>
        <dbReference type="EMBL" id="OHA66356.1"/>
    </source>
</evidence>
<dbReference type="GO" id="GO:0000400">
    <property type="term" value="F:four-way junction DNA binding"/>
    <property type="evidence" value="ECO:0007669"/>
    <property type="project" value="UniProtKB-UniRule"/>
</dbReference>
<feature type="region of interest" description="Small ATPAse domain (RuvB-S)" evidence="9">
    <location>
        <begin position="178"/>
        <end position="248"/>
    </location>
</feature>
<dbReference type="Gene3D" id="1.10.10.10">
    <property type="entry name" value="Winged helix-like DNA-binding domain superfamily/Winged helix DNA-binding domain"/>
    <property type="match status" value="1"/>
</dbReference>
<evidence type="ECO:0000256" key="1">
    <source>
        <dbReference type="ARBA" id="ARBA00022490"/>
    </source>
</evidence>
<dbReference type="AlphaFoldDB" id="A0A1G2R0J0"/>
<comment type="caution">
    <text evidence="9">Lacks conserved residue(s) required for the propagation of feature annotation.</text>
</comment>
<accession>A0A1G2R0J0</accession>
<dbReference type="GO" id="GO:0048476">
    <property type="term" value="C:Holliday junction resolvase complex"/>
    <property type="evidence" value="ECO:0007669"/>
    <property type="project" value="UniProtKB-UniRule"/>
</dbReference>
<feature type="binding site" evidence="9">
    <location>
        <position position="167"/>
    </location>
    <ligand>
        <name>ATP</name>
        <dbReference type="ChEBI" id="CHEBI:30616"/>
    </ligand>
</feature>
<keyword evidence="5 9" id="KW-0067">ATP-binding</keyword>
<keyword evidence="4 9" id="KW-0378">Hydrolase</keyword>
<sequence>MLPDVTPEDATFERTLRPRSWDEYLGQTKLKQGLKVIIDASKKRNESIEHLLLYGNPGLGKTTLAHVIAAQMGVPIKVCAGPTLEKTGDIASLLTTLQEGEILFLDECHRVNKTVMEMLYSAMEDYKLHLVIGKGPMARTMELDLPRFTLIGATTRLALLPAPFRNRFGGIFQLHFYEQAEIEQIIKRSARILGIGIEQEAVGTIAARSRFTPRIANRIFKRVRDFATIDDSPVITAQIAKRALEFLEIDELGLEPGDRKLLSALISTFSGGPVGVQALASAIAEEEDTLLDVYEPYLLQLGFLDRTPRGRVATQLAYSHLGLPKNKKTLL</sequence>
<evidence type="ECO:0000256" key="3">
    <source>
        <dbReference type="ARBA" id="ARBA00022763"/>
    </source>
</evidence>
<dbReference type="InterPro" id="IPR008823">
    <property type="entry name" value="RuvB_wg_C"/>
</dbReference>
<keyword evidence="6 9" id="KW-0238">DNA-binding</keyword>
<keyword evidence="1 9" id="KW-0963">Cytoplasm</keyword>
<name>A0A1G2R0J0_9BACT</name>
<dbReference type="NCBIfam" id="NF000868">
    <property type="entry name" value="PRK00080.1"/>
    <property type="match status" value="1"/>
</dbReference>
<feature type="binding site" evidence="9">
    <location>
        <position position="214"/>
    </location>
    <ligand>
        <name>ATP</name>
        <dbReference type="ChEBI" id="CHEBI:30616"/>
    </ligand>
</feature>
<keyword evidence="7 9" id="KW-0233">DNA recombination</keyword>
<dbReference type="InterPro" id="IPR036388">
    <property type="entry name" value="WH-like_DNA-bd_sf"/>
</dbReference>
<keyword evidence="3 9" id="KW-0227">DNA damage</keyword>
<dbReference type="HAMAP" id="MF_00016">
    <property type="entry name" value="DNA_HJ_migration_RuvB"/>
    <property type="match status" value="1"/>
</dbReference>
<protein>
    <recommendedName>
        <fullName evidence="9">Holliday junction branch migration complex subunit RuvB</fullName>
        <ecNumber evidence="9">3.6.4.-</ecNumber>
    </recommendedName>
</protein>
<dbReference type="Proteomes" id="UP000178092">
    <property type="component" value="Unassembled WGS sequence"/>
</dbReference>
<dbReference type="SMART" id="SM00382">
    <property type="entry name" value="AAA"/>
    <property type="match status" value="1"/>
</dbReference>
<dbReference type="GO" id="GO:0005524">
    <property type="term" value="F:ATP binding"/>
    <property type="evidence" value="ECO:0007669"/>
    <property type="project" value="UniProtKB-UniRule"/>
</dbReference>
<dbReference type="SUPFAM" id="SSF52540">
    <property type="entry name" value="P-loop containing nucleoside triphosphate hydrolases"/>
    <property type="match status" value="1"/>
</dbReference>
<feature type="binding site" evidence="9">
    <location>
        <position position="306"/>
    </location>
    <ligand>
        <name>DNA</name>
        <dbReference type="ChEBI" id="CHEBI:16991"/>
    </ligand>
</feature>
<comment type="function">
    <text evidence="9">The RuvA-RuvB-RuvC complex processes Holliday junction (HJ) DNA during genetic recombination and DNA repair, while the RuvA-RuvB complex plays an important role in the rescue of blocked DNA replication forks via replication fork reversal (RFR). RuvA specifically binds to HJ cruciform DNA, conferring on it an open structure. The RuvB hexamer acts as an ATP-dependent pump, pulling dsDNA into and through the RuvAB complex. RuvB forms 2 homohexamers on either side of HJ DNA bound by 1 or 2 RuvA tetramers; 4 subunits per hexamer contact DNA at a time. Coordinated motions by a converter formed by DNA-disengaged RuvB subunits stimulates ATP hydrolysis and nucleotide exchange. Immobilization of the converter enables RuvB to convert the ATP-contained energy into a lever motion, pulling 2 nucleotides of DNA out of the RuvA tetramer per ATP hydrolyzed, thus driving DNA branch migration. The RuvB motors rotate together with the DNA substrate, which together with the progressing nucleotide cycle form the mechanistic basis for DNA recombination by continuous HJ branch migration. Branch migration allows RuvC to scan DNA until it finds its consensus sequence, where it cleaves and resolves cruciform DNA.</text>
</comment>
<feature type="binding site" evidence="9">
    <location>
        <position position="61"/>
    </location>
    <ligand>
        <name>ATP</name>
        <dbReference type="ChEBI" id="CHEBI:30616"/>
    </ligand>
</feature>
<dbReference type="InterPro" id="IPR027417">
    <property type="entry name" value="P-loop_NTPase"/>
</dbReference>
<dbReference type="CDD" id="cd00009">
    <property type="entry name" value="AAA"/>
    <property type="match status" value="1"/>
</dbReference>
<feature type="binding site" evidence="9">
    <location>
        <position position="311"/>
    </location>
    <ligand>
        <name>DNA</name>
        <dbReference type="ChEBI" id="CHEBI:16991"/>
    </ligand>
</feature>
<dbReference type="PANTHER" id="PTHR42848">
    <property type="match status" value="1"/>
</dbReference>
<evidence type="ECO:0000256" key="2">
    <source>
        <dbReference type="ARBA" id="ARBA00022741"/>
    </source>
</evidence>
<comment type="caution">
    <text evidence="11">The sequence shown here is derived from an EMBL/GenBank/DDBJ whole genome shotgun (WGS) entry which is preliminary data.</text>
</comment>
<keyword evidence="8 9" id="KW-0234">DNA repair</keyword>
<reference evidence="11 12" key="1">
    <citation type="journal article" date="2016" name="Nat. Commun.">
        <title>Thousands of microbial genomes shed light on interconnected biogeochemical processes in an aquifer system.</title>
        <authorList>
            <person name="Anantharaman K."/>
            <person name="Brown C.T."/>
            <person name="Hug L.A."/>
            <person name="Sharon I."/>
            <person name="Castelle C.J."/>
            <person name="Probst A.J."/>
            <person name="Thomas B.C."/>
            <person name="Singh A."/>
            <person name="Wilkins M.J."/>
            <person name="Karaoz U."/>
            <person name="Brodie E.L."/>
            <person name="Williams K.H."/>
            <person name="Hubbard S.S."/>
            <person name="Banfield J.F."/>
        </authorList>
    </citation>
    <scope>NUCLEOTIDE SEQUENCE [LARGE SCALE GENOMIC DNA]</scope>
</reference>
<feature type="binding site" evidence="9">
    <location>
        <position position="177"/>
    </location>
    <ligand>
        <name>ATP</name>
        <dbReference type="ChEBI" id="CHEBI:30616"/>
    </ligand>
</feature>
<keyword evidence="11" id="KW-0347">Helicase</keyword>
<comment type="subunit">
    <text evidence="9">Homohexamer. Forms an RuvA(8)-RuvB(12)-Holliday junction (HJ) complex. HJ DNA is sandwiched between 2 RuvA tetramers; dsDNA enters through RuvA and exits via RuvB. An RuvB hexamer assembles on each DNA strand where it exits the tetramer. Each RuvB hexamer is contacted by two RuvA subunits (via domain III) on 2 adjacent RuvB subunits; this complex drives branch migration. In the full resolvosome a probable DNA-RuvA(4)-RuvB(12)-RuvC(2) complex forms which resolves the HJ.</text>
</comment>
<feature type="binding site" evidence="9">
    <location>
        <position position="63"/>
    </location>
    <ligand>
        <name>ATP</name>
        <dbReference type="ChEBI" id="CHEBI:30616"/>
    </ligand>
</feature>
<dbReference type="InterPro" id="IPR041445">
    <property type="entry name" value="AAA_lid_4"/>
</dbReference>
<dbReference type="GO" id="GO:0009378">
    <property type="term" value="F:four-way junction helicase activity"/>
    <property type="evidence" value="ECO:0007669"/>
    <property type="project" value="InterPro"/>
</dbReference>
<evidence type="ECO:0000256" key="6">
    <source>
        <dbReference type="ARBA" id="ARBA00023125"/>
    </source>
</evidence>
<dbReference type="EMBL" id="MHTV01000035">
    <property type="protein sequence ID" value="OHA66356.1"/>
    <property type="molecule type" value="Genomic_DNA"/>
</dbReference>
<feature type="binding site" evidence="9">
    <location>
        <position position="16"/>
    </location>
    <ligand>
        <name>ATP</name>
        <dbReference type="ChEBI" id="CHEBI:30616"/>
    </ligand>
</feature>
<evidence type="ECO:0000313" key="12">
    <source>
        <dbReference type="Proteomes" id="UP000178092"/>
    </source>
</evidence>
<dbReference type="PANTHER" id="PTHR42848:SF1">
    <property type="entry name" value="HOLLIDAY JUNCTION BRANCH MIGRATION COMPLEX SUBUNIT RUVB"/>
    <property type="match status" value="1"/>
</dbReference>
<proteinExistence type="inferred from homology"/>
<dbReference type="Gene3D" id="3.40.50.300">
    <property type="entry name" value="P-loop containing nucleotide triphosphate hydrolases"/>
    <property type="match status" value="1"/>
</dbReference>
<feature type="binding site" evidence="9">
    <location>
        <position position="62"/>
    </location>
    <ligand>
        <name>Mg(2+)</name>
        <dbReference type="ChEBI" id="CHEBI:18420"/>
    </ligand>
</feature>
<gene>
    <name evidence="9" type="primary">ruvB</name>
    <name evidence="11" type="ORF">A3C04_01890</name>
</gene>
<feature type="binding site" evidence="9">
    <location>
        <position position="58"/>
    </location>
    <ligand>
        <name>ATP</name>
        <dbReference type="ChEBI" id="CHEBI:30616"/>
    </ligand>
</feature>
<comment type="catalytic activity">
    <reaction evidence="9">
        <text>ATP + H2O = ADP + phosphate + H(+)</text>
        <dbReference type="Rhea" id="RHEA:13065"/>
        <dbReference type="ChEBI" id="CHEBI:15377"/>
        <dbReference type="ChEBI" id="CHEBI:15378"/>
        <dbReference type="ChEBI" id="CHEBI:30616"/>
        <dbReference type="ChEBI" id="CHEBI:43474"/>
        <dbReference type="ChEBI" id="CHEBI:456216"/>
    </reaction>
</comment>
<dbReference type="NCBIfam" id="TIGR00635">
    <property type="entry name" value="ruvB"/>
    <property type="match status" value="1"/>
</dbReference>
<dbReference type="EC" id="3.6.4.-" evidence="9"/>
<dbReference type="InterPro" id="IPR004605">
    <property type="entry name" value="DNA_helicase_Holl-junc_RuvB"/>
</dbReference>
<dbReference type="InterPro" id="IPR008824">
    <property type="entry name" value="RuvB-like_N"/>
</dbReference>
<dbReference type="Pfam" id="PF17864">
    <property type="entry name" value="AAA_lid_4"/>
    <property type="match status" value="1"/>
</dbReference>
<organism evidence="11 12">
    <name type="scientific">Candidatus Wildermuthbacteria bacterium RIFCSPHIGHO2_02_FULL_45_25</name>
    <dbReference type="NCBI Taxonomy" id="1802450"/>
    <lineage>
        <taxon>Bacteria</taxon>
        <taxon>Candidatus Wildermuthiibacteriota</taxon>
    </lineage>
</organism>
<feature type="domain" description="AAA+ ATPase" evidence="10">
    <location>
        <begin position="47"/>
        <end position="178"/>
    </location>
</feature>
<evidence type="ECO:0000256" key="5">
    <source>
        <dbReference type="ARBA" id="ARBA00022840"/>
    </source>
</evidence>
<evidence type="ECO:0000256" key="7">
    <source>
        <dbReference type="ARBA" id="ARBA00023172"/>
    </source>
</evidence>
<feature type="region of interest" description="Head domain (RuvB-H)" evidence="9">
    <location>
        <begin position="251"/>
        <end position="331"/>
    </location>
</feature>
<dbReference type="InterPro" id="IPR003593">
    <property type="entry name" value="AAA+_ATPase"/>
</dbReference>
<feature type="binding site" evidence="9">
    <location>
        <position position="17"/>
    </location>
    <ligand>
        <name>ATP</name>
        <dbReference type="ChEBI" id="CHEBI:30616"/>
    </ligand>
</feature>
<dbReference type="GO" id="GO:0006281">
    <property type="term" value="P:DNA repair"/>
    <property type="evidence" value="ECO:0007669"/>
    <property type="project" value="UniProtKB-UniRule"/>
</dbReference>
<comment type="similarity">
    <text evidence="9">Belongs to the RuvB family.</text>
</comment>
<evidence type="ECO:0000256" key="8">
    <source>
        <dbReference type="ARBA" id="ARBA00023204"/>
    </source>
</evidence>
<comment type="domain">
    <text evidence="9">Has 3 domains, the large (RuvB-L) and small ATPase (RuvB-S) domains and the C-terminal head (RuvB-H) domain. The head domain binds DNA, while the ATPase domains jointly bind ATP, ADP or are empty depending on the state of the subunit in the translocation cycle. During a single DNA translocation step the structure of each domain remains the same, but their relative positions change.</text>
</comment>
<dbReference type="Pfam" id="PF05496">
    <property type="entry name" value="RuvB_N"/>
    <property type="match status" value="1"/>
</dbReference>
<evidence type="ECO:0000259" key="10">
    <source>
        <dbReference type="SMART" id="SM00382"/>
    </source>
</evidence>
<dbReference type="GO" id="GO:0016887">
    <property type="term" value="F:ATP hydrolysis activity"/>
    <property type="evidence" value="ECO:0007669"/>
    <property type="project" value="RHEA"/>
</dbReference>
<feature type="binding site" evidence="9">
    <location>
        <position position="62"/>
    </location>
    <ligand>
        <name>ATP</name>
        <dbReference type="ChEBI" id="CHEBI:30616"/>
    </ligand>
</feature>
<dbReference type="Pfam" id="PF05491">
    <property type="entry name" value="WHD_RuvB"/>
    <property type="match status" value="1"/>
</dbReference>
<comment type="subcellular location">
    <subcellularLocation>
        <location evidence="9">Cytoplasm</location>
    </subcellularLocation>
</comment>
<keyword evidence="2 9" id="KW-0547">Nucleotide-binding</keyword>
<feature type="binding site" evidence="9">
    <location>
        <begin position="124"/>
        <end position="126"/>
    </location>
    <ligand>
        <name>ATP</name>
        <dbReference type="ChEBI" id="CHEBI:30616"/>
    </ligand>
</feature>
<evidence type="ECO:0000256" key="4">
    <source>
        <dbReference type="ARBA" id="ARBA00022801"/>
    </source>
</evidence>
<dbReference type="Gene3D" id="1.10.8.60">
    <property type="match status" value="1"/>
</dbReference>
<dbReference type="InterPro" id="IPR036390">
    <property type="entry name" value="WH_DNA-bd_sf"/>
</dbReference>
<dbReference type="GO" id="GO:0006310">
    <property type="term" value="P:DNA recombination"/>
    <property type="evidence" value="ECO:0007669"/>
    <property type="project" value="UniProtKB-UniRule"/>
</dbReference>
<evidence type="ECO:0000256" key="9">
    <source>
        <dbReference type="HAMAP-Rule" id="MF_00016"/>
    </source>
</evidence>
<dbReference type="GO" id="GO:0005737">
    <property type="term" value="C:cytoplasm"/>
    <property type="evidence" value="ECO:0007669"/>
    <property type="project" value="UniProtKB-SubCell"/>
</dbReference>